<evidence type="ECO:0000313" key="2">
    <source>
        <dbReference type="EMBL" id="JAD68205.1"/>
    </source>
</evidence>
<name>A0A0A9C4A2_ARUDO</name>
<keyword evidence="1" id="KW-0812">Transmembrane</keyword>
<dbReference type="AlphaFoldDB" id="A0A0A9C4A2"/>
<organism evidence="2">
    <name type="scientific">Arundo donax</name>
    <name type="common">Giant reed</name>
    <name type="synonym">Donax arundinaceus</name>
    <dbReference type="NCBI Taxonomy" id="35708"/>
    <lineage>
        <taxon>Eukaryota</taxon>
        <taxon>Viridiplantae</taxon>
        <taxon>Streptophyta</taxon>
        <taxon>Embryophyta</taxon>
        <taxon>Tracheophyta</taxon>
        <taxon>Spermatophyta</taxon>
        <taxon>Magnoliopsida</taxon>
        <taxon>Liliopsida</taxon>
        <taxon>Poales</taxon>
        <taxon>Poaceae</taxon>
        <taxon>PACMAD clade</taxon>
        <taxon>Arundinoideae</taxon>
        <taxon>Arundineae</taxon>
        <taxon>Arundo</taxon>
    </lineage>
</organism>
<evidence type="ECO:0000256" key="1">
    <source>
        <dbReference type="SAM" id="Phobius"/>
    </source>
</evidence>
<proteinExistence type="predicted"/>
<accession>A0A0A9C4A2</accession>
<keyword evidence="1" id="KW-1133">Transmembrane helix</keyword>
<protein>
    <submittedName>
        <fullName evidence="2">Uncharacterized protein</fullName>
    </submittedName>
</protein>
<reference evidence="2" key="1">
    <citation type="submission" date="2014-09" db="EMBL/GenBank/DDBJ databases">
        <authorList>
            <person name="Magalhaes I.L.F."/>
            <person name="Oliveira U."/>
            <person name="Santos F.R."/>
            <person name="Vidigal T.H.D.A."/>
            <person name="Brescovit A.D."/>
            <person name="Santos A.J."/>
        </authorList>
    </citation>
    <scope>NUCLEOTIDE SEQUENCE</scope>
    <source>
        <tissue evidence="2">Shoot tissue taken approximately 20 cm above the soil surface</tissue>
    </source>
</reference>
<keyword evidence="1" id="KW-0472">Membrane</keyword>
<reference evidence="2" key="2">
    <citation type="journal article" date="2015" name="Data Brief">
        <title>Shoot transcriptome of the giant reed, Arundo donax.</title>
        <authorList>
            <person name="Barrero R.A."/>
            <person name="Guerrero F.D."/>
            <person name="Moolhuijzen P."/>
            <person name="Goolsby J.A."/>
            <person name="Tidwell J."/>
            <person name="Bellgard S.E."/>
            <person name="Bellgard M.I."/>
        </authorList>
    </citation>
    <scope>NUCLEOTIDE SEQUENCE</scope>
    <source>
        <tissue evidence="2">Shoot tissue taken approximately 20 cm above the soil surface</tissue>
    </source>
</reference>
<feature type="transmembrane region" description="Helical" evidence="1">
    <location>
        <begin position="15"/>
        <end position="33"/>
    </location>
</feature>
<dbReference type="EMBL" id="GBRH01229690">
    <property type="protein sequence ID" value="JAD68205.1"/>
    <property type="molecule type" value="Transcribed_RNA"/>
</dbReference>
<sequence>MYCVLEYLNSSINCSRLVIFYSLSGLMIALLCFDDR</sequence>